<accession>A0A3L7AZI7</accession>
<evidence type="ECO:0000313" key="6">
    <source>
        <dbReference type="Proteomes" id="UP000269438"/>
    </source>
</evidence>
<feature type="transmembrane region" description="Helical" evidence="2">
    <location>
        <begin position="227"/>
        <end position="244"/>
    </location>
</feature>
<keyword evidence="2" id="KW-0812">Transmembrane</keyword>
<keyword evidence="5" id="KW-0482">Metalloprotease</keyword>
<keyword evidence="5" id="KW-0645">Protease</keyword>
<reference evidence="5 6" key="1">
    <citation type="submission" date="2018-10" db="EMBL/GenBank/DDBJ databases">
        <authorList>
            <person name="Li J."/>
        </authorList>
    </citation>
    <scope>NUCLEOTIDE SEQUENCE [LARGE SCALE GENOMIC DNA]</scope>
    <source>
        <strain evidence="5 6">JCM 11654</strain>
    </source>
</reference>
<dbReference type="GO" id="GO:0006508">
    <property type="term" value="P:proteolysis"/>
    <property type="evidence" value="ECO:0007669"/>
    <property type="project" value="UniProtKB-KW"/>
</dbReference>
<feature type="region of interest" description="Disordered" evidence="1">
    <location>
        <begin position="1"/>
        <end position="23"/>
    </location>
</feature>
<gene>
    <name evidence="5" type="ORF">D9V34_00970</name>
    <name evidence="4" type="ORF">D9V34_13265</name>
</gene>
<comment type="caution">
    <text evidence="5">The sequence shown here is derived from an EMBL/GenBank/DDBJ whole genome shotgun (WGS) entry which is preliminary data.</text>
</comment>
<dbReference type="InterPro" id="IPR003675">
    <property type="entry name" value="Rce1/LyrA-like_dom"/>
</dbReference>
<keyword evidence="6" id="KW-1185">Reference proteome</keyword>
<feature type="transmembrane region" description="Helical" evidence="2">
    <location>
        <begin position="35"/>
        <end position="60"/>
    </location>
</feature>
<sequence>MPVTPQDPSAGGNVSASAPGNGDGSLLNPVDRGRLWVEIGIVLALSLGASALYSILSLIASLTAEKPLGSQSTGLNQATSTREWLDFANQFLGFALGLAPVALVLYLLWRPRANPFSELGLDIRPSLIGRDAGRALFLVAVIGIPGIGLYAIGRLLGITVAVQAAPQDQYWWTIPMLILAALKAGLLEEVIVIGYLYKRLDQLGWGTWKIIIASALLRGSYHLYQGIGPFFGNVVMGVVFGWCYRRWGRVMPLVLAHTLIDIISFVGFPLALAWWPGIFGVTK</sequence>
<evidence type="ECO:0000256" key="1">
    <source>
        <dbReference type="SAM" id="MobiDB-lite"/>
    </source>
</evidence>
<dbReference type="Proteomes" id="UP000269438">
    <property type="component" value="Unassembled WGS sequence"/>
</dbReference>
<organism evidence="5 6">
    <name type="scientific">Mycetocola lacteus</name>
    <dbReference type="NCBI Taxonomy" id="76637"/>
    <lineage>
        <taxon>Bacteria</taxon>
        <taxon>Bacillati</taxon>
        <taxon>Actinomycetota</taxon>
        <taxon>Actinomycetes</taxon>
        <taxon>Micrococcales</taxon>
        <taxon>Microbacteriaceae</taxon>
        <taxon>Mycetocola</taxon>
    </lineage>
</organism>
<feature type="transmembrane region" description="Helical" evidence="2">
    <location>
        <begin position="253"/>
        <end position="275"/>
    </location>
</feature>
<evidence type="ECO:0000313" key="5">
    <source>
        <dbReference type="EMBL" id="RLP84602.1"/>
    </source>
</evidence>
<evidence type="ECO:0000313" key="4">
    <source>
        <dbReference type="EMBL" id="RLP80817.1"/>
    </source>
</evidence>
<feature type="transmembrane region" description="Helical" evidence="2">
    <location>
        <begin position="135"/>
        <end position="158"/>
    </location>
</feature>
<dbReference type="Pfam" id="PF02517">
    <property type="entry name" value="Rce1-like"/>
    <property type="match status" value="1"/>
</dbReference>
<feature type="transmembrane region" description="Helical" evidence="2">
    <location>
        <begin position="91"/>
        <end position="109"/>
    </location>
</feature>
<dbReference type="EMBL" id="RCUY01000001">
    <property type="protein sequence ID" value="RLP84602.1"/>
    <property type="molecule type" value="Genomic_DNA"/>
</dbReference>
<dbReference type="EMBL" id="RCUY01000011">
    <property type="protein sequence ID" value="RLP80817.1"/>
    <property type="molecule type" value="Genomic_DNA"/>
</dbReference>
<feature type="transmembrane region" description="Helical" evidence="2">
    <location>
        <begin position="170"/>
        <end position="196"/>
    </location>
</feature>
<dbReference type="GO" id="GO:0004175">
    <property type="term" value="F:endopeptidase activity"/>
    <property type="evidence" value="ECO:0007669"/>
    <property type="project" value="UniProtKB-ARBA"/>
</dbReference>
<proteinExistence type="predicted"/>
<dbReference type="OrthoDB" id="4453618at2"/>
<keyword evidence="2" id="KW-0472">Membrane</keyword>
<dbReference type="GO" id="GO:0008237">
    <property type="term" value="F:metallopeptidase activity"/>
    <property type="evidence" value="ECO:0007669"/>
    <property type="project" value="UniProtKB-KW"/>
</dbReference>
<keyword evidence="2" id="KW-1133">Transmembrane helix</keyword>
<dbReference type="GO" id="GO:0080120">
    <property type="term" value="P:CAAX-box protein maturation"/>
    <property type="evidence" value="ECO:0007669"/>
    <property type="project" value="UniProtKB-ARBA"/>
</dbReference>
<name>A0A3L7AZI7_9MICO</name>
<keyword evidence="5" id="KW-0378">Hydrolase</keyword>
<evidence type="ECO:0000256" key="2">
    <source>
        <dbReference type="SAM" id="Phobius"/>
    </source>
</evidence>
<evidence type="ECO:0000259" key="3">
    <source>
        <dbReference type="Pfam" id="PF02517"/>
    </source>
</evidence>
<protein>
    <submittedName>
        <fullName evidence="5">CPBP family intramembrane metalloprotease</fullName>
    </submittedName>
</protein>
<feature type="domain" description="CAAX prenyl protease 2/Lysostaphin resistance protein A-like" evidence="3">
    <location>
        <begin position="171"/>
        <end position="262"/>
    </location>
</feature>
<dbReference type="AlphaFoldDB" id="A0A3L7AZI7"/>